<dbReference type="RefSeq" id="WP_150969305.1">
    <property type="nucleotide sequence ID" value="NZ_VZDO01000005.1"/>
</dbReference>
<dbReference type="EMBL" id="VZDO01000005">
    <property type="protein sequence ID" value="KAB0680232.1"/>
    <property type="molecule type" value="Genomic_DNA"/>
</dbReference>
<dbReference type="InterPro" id="IPR049712">
    <property type="entry name" value="Poly_export"/>
</dbReference>
<organism evidence="4 5">
    <name type="scientific">Plantimonas leprariae</name>
    <dbReference type="NCBI Taxonomy" id="2615207"/>
    <lineage>
        <taxon>Bacteria</taxon>
        <taxon>Pseudomonadati</taxon>
        <taxon>Pseudomonadota</taxon>
        <taxon>Alphaproteobacteria</taxon>
        <taxon>Hyphomicrobiales</taxon>
        <taxon>Aurantimonadaceae</taxon>
        <taxon>Plantimonas</taxon>
    </lineage>
</organism>
<dbReference type="Pfam" id="PF10531">
    <property type="entry name" value="SLBB"/>
    <property type="match status" value="1"/>
</dbReference>
<keyword evidence="5" id="KW-1185">Reference proteome</keyword>
<protein>
    <submittedName>
        <fullName evidence="4">Polysaccharide export protein</fullName>
    </submittedName>
</protein>
<dbReference type="PANTHER" id="PTHR33619">
    <property type="entry name" value="POLYSACCHARIDE EXPORT PROTEIN GFCE-RELATED"/>
    <property type="match status" value="1"/>
</dbReference>
<feature type="domain" description="Soluble ligand binding" evidence="3">
    <location>
        <begin position="176"/>
        <end position="221"/>
    </location>
</feature>
<gene>
    <name evidence="4" type="ORF">F6X38_08605</name>
</gene>
<feature type="domain" description="Polysaccharide export protein N-terminal" evidence="2">
    <location>
        <begin position="88"/>
        <end position="169"/>
    </location>
</feature>
<name>A0A7V7PQB3_9HYPH</name>
<evidence type="ECO:0000313" key="4">
    <source>
        <dbReference type="EMBL" id="KAB0680232.1"/>
    </source>
</evidence>
<proteinExistence type="predicted"/>
<comment type="caution">
    <text evidence="4">The sequence shown here is derived from an EMBL/GenBank/DDBJ whole genome shotgun (WGS) entry which is preliminary data.</text>
</comment>
<dbReference type="AlphaFoldDB" id="A0A7V7PQB3"/>
<sequence>MSERHRASRNDRRIKRALPLLLLAGTLLSGCGTPGAGPSAGRIERTANSAPQGNFPVVELSDRSLSLAGAGEPLGFASLGGRRFDSNVLRPGDTVDITVFDTGEEGLLSAASSKTLPLGKFRIDPAGYVTLPFVGRIRAAGGSPAALQSKIAASLKGSSVSPQAAVQVTETGGSGFTVNGGVNSAGRYQLTGQGERLLDAIAMAGGPKTAPGETSVTLLRGSSRASLPMDRLIAEPGENVYVQPNDQIFVKAEAPSFISLGAFRSPGEYRFETGELTMAQAVARSGGLADDRANPKKLYLFRYEPAETARRLGALPPNDSRATPVPVAYLVDMTKTQSFFLTQSFLMRKGDTLYAPNAGVINFAKALQVLNPPVPAPTYAAPAPTNSY</sequence>
<dbReference type="Proteomes" id="UP000432089">
    <property type="component" value="Unassembled WGS sequence"/>
</dbReference>
<dbReference type="Pfam" id="PF02563">
    <property type="entry name" value="Poly_export"/>
    <property type="match status" value="1"/>
</dbReference>
<dbReference type="Gene3D" id="3.30.1950.10">
    <property type="entry name" value="wza like domain"/>
    <property type="match status" value="1"/>
</dbReference>
<evidence type="ECO:0000256" key="1">
    <source>
        <dbReference type="ARBA" id="ARBA00022729"/>
    </source>
</evidence>
<accession>A0A7V7PQB3</accession>
<dbReference type="PANTHER" id="PTHR33619:SF3">
    <property type="entry name" value="POLYSACCHARIDE EXPORT PROTEIN GFCE-RELATED"/>
    <property type="match status" value="1"/>
</dbReference>
<reference evidence="4 5" key="1">
    <citation type="submission" date="2019-09" db="EMBL/GenBank/DDBJ databases">
        <title>YIM 132180 draft genome.</title>
        <authorList>
            <person name="Zhang K."/>
        </authorList>
    </citation>
    <scope>NUCLEOTIDE SEQUENCE [LARGE SCALE GENOMIC DNA]</scope>
    <source>
        <strain evidence="4 5">YIM 132180</strain>
    </source>
</reference>
<evidence type="ECO:0000259" key="3">
    <source>
        <dbReference type="Pfam" id="PF10531"/>
    </source>
</evidence>
<dbReference type="GO" id="GO:0015159">
    <property type="term" value="F:polysaccharide transmembrane transporter activity"/>
    <property type="evidence" value="ECO:0007669"/>
    <property type="project" value="InterPro"/>
</dbReference>
<evidence type="ECO:0000313" key="5">
    <source>
        <dbReference type="Proteomes" id="UP000432089"/>
    </source>
</evidence>
<evidence type="ECO:0000259" key="2">
    <source>
        <dbReference type="Pfam" id="PF02563"/>
    </source>
</evidence>
<dbReference type="Gene3D" id="3.10.560.10">
    <property type="entry name" value="Outer membrane lipoprotein wza domain like"/>
    <property type="match status" value="2"/>
</dbReference>
<dbReference type="InterPro" id="IPR003715">
    <property type="entry name" value="Poly_export_N"/>
</dbReference>
<keyword evidence="1" id="KW-0732">Signal</keyword>
<dbReference type="PROSITE" id="PS51257">
    <property type="entry name" value="PROKAR_LIPOPROTEIN"/>
    <property type="match status" value="1"/>
</dbReference>
<dbReference type="InterPro" id="IPR019554">
    <property type="entry name" value="Soluble_ligand-bd"/>
</dbReference>